<dbReference type="GO" id="GO:0004066">
    <property type="term" value="F:asparagine synthase (glutamine-hydrolyzing) activity"/>
    <property type="evidence" value="ECO:0007669"/>
    <property type="project" value="UniProtKB-EC"/>
</dbReference>
<dbReference type="PANTHER" id="PTHR43284:SF1">
    <property type="entry name" value="ASPARAGINE SYNTHETASE"/>
    <property type="match status" value="1"/>
</dbReference>
<dbReference type="EMBL" id="CP011971">
    <property type="protein sequence ID" value="AMN47450.1"/>
    <property type="molecule type" value="Genomic_DNA"/>
</dbReference>
<dbReference type="Proteomes" id="UP000070250">
    <property type="component" value="Chromosome"/>
</dbReference>
<evidence type="ECO:0000256" key="3">
    <source>
        <dbReference type="ARBA" id="ARBA00012737"/>
    </source>
</evidence>
<dbReference type="AlphaFoldDB" id="A0A127FCR0"/>
<evidence type="ECO:0000256" key="2">
    <source>
        <dbReference type="ARBA" id="ARBA00005752"/>
    </source>
</evidence>
<evidence type="ECO:0000313" key="12">
    <source>
        <dbReference type="Proteomes" id="UP000070250"/>
    </source>
</evidence>
<dbReference type="CDD" id="cd01991">
    <property type="entry name" value="Asn_synthase_B_C"/>
    <property type="match status" value="1"/>
</dbReference>
<sequence length="635" mass="71522">MCGICGFLGVGAGFNEEMLHRMNARIVRRGPDGAGHYFDSRVGLAMRRLAIIDLGGGQQPIFNEDKSACVVFNGEIYNYREVRRQLQAKGHRFSTDSDTEVIVHLYDEYGADLPRYLEGMFAFALWDLRRQTLLLARDRLGIKPLYIARLPQGVLFGSEMKSLLETGLVPNDIDLQAVDEYLTYTNIPCPRTIYRAITQLEPGTTLTVQTDGTATATQYWSVPEVSEESRSEAEWILACETNLRAAVESHLVSDVPVGAFLSGGVDSGLLVALMADILGRPVETFTVGFQGAGSAFIDERTYARALVERYGLSHHEIDTTPNFEEIVWDIVEAFDQPFADDSVIPSYYVSKAASQHVKVAMTGLGGDELFGGYRRHLGLQLGEYYARIPSLLRRGLIEPLIRQLPDSRNSSDTIDHLKRFIRSAGQPAELRYQDSMATLAWEQRRKLFTPDVTSAIDSRMTSNIITSAFGSNADGSVLERALRTDLRTYLLDDILTLTDRLSMWHSLELRVPFLDHRFVELAGRIPANLKIRGSIQKYLLKKIAERWLPRDMIYHKKQGFEAPMGRWLRGPLLPFFDSIVNASTLANIGLFNTEEILRLRNEHIAGRQKNNKVLFSVLMFCLWHQRANHPTPVTA</sequence>
<dbReference type="STRING" id="465721.ACG33_10140"/>
<dbReference type="InterPro" id="IPR029055">
    <property type="entry name" value="Ntn_hydrolases_N"/>
</dbReference>
<evidence type="ECO:0000256" key="1">
    <source>
        <dbReference type="ARBA" id="ARBA00005187"/>
    </source>
</evidence>
<dbReference type="KEGG" id="sdf:ACG33_10140"/>
<dbReference type="SUPFAM" id="SSF52402">
    <property type="entry name" value="Adenine nucleotide alpha hydrolases-like"/>
    <property type="match status" value="1"/>
</dbReference>
<dbReference type="PANTHER" id="PTHR43284">
    <property type="entry name" value="ASPARAGINE SYNTHETASE (GLUTAMINE-HYDROLYZING)"/>
    <property type="match status" value="1"/>
</dbReference>
<dbReference type="GO" id="GO:0005829">
    <property type="term" value="C:cytosol"/>
    <property type="evidence" value="ECO:0007669"/>
    <property type="project" value="TreeGrafter"/>
</dbReference>
<dbReference type="NCBIfam" id="TIGR01536">
    <property type="entry name" value="asn_synth_AEB"/>
    <property type="match status" value="1"/>
</dbReference>
<dbReference type="InterPro" id="IPR014729">
    <property type="entry name" value="Rossmann-like_a/b/a_fold"/>
</dbReference>
<proteinExistence type="inferred from homology"/>
<evidence type="ECO:0000256" key="6">
    <source>
        <dbReference type="ARBA" id="ARBA00022962"/>
    </source>
</evidence>
<evidence type="ECO:0000256" key="8">
    <source>
        <dbReference type="PIRSR" id="PIRSR001589-1"/>
    </source>
</evidence>
<dbReference type="InterPro" id="IPR001962">
    <property type="entry name" value="Asn_synthase"/>
</dbReference>
<name>A0A127FCR0_STEDE</name>
<keyword evidence="8" id="KW-0061">Asparagine biosynthesis</keyword>
<evidence type="ECO:0000256" key="5">
    <source>
        <dbReference type="ARBA" id="ARBA00022840"/>
    </source>
</evidence>
<dbReference type="SUPFAM" id="SSF56235">
    <property type="entry name" value="N-terminal nucleophile aminohydrolases (Ntn hydrolases)"/>
    <property type="match status" value="1"/>
</dbReference>
<dbReference type="PIRSF" id="PIRSF001589">
    <property type="entry name" value="Asn_synthetase_glu-h"/>
    <property type="match status" value="1"/>
</dbReference>
<dbReference type="Pfam" id="PF13537">
    <property type="entry name" value="GATase_7"/>
    <property type="match status" value="1"/>
</dbReference>
<dbReference type="EC" id="6.3.5.4" evidence="3"/>
<protein>
    <recommendedName>
        <fullName evidence="3">asparagine synthase (glutamine-hydrolyzing)</fullName>
        <ecNumber evidence="3">6.3.5.4</ecNumber>
    </recommendedName>
</protein>
<evidence type="ECO:0000259" key="10">
    <source>
        <dbReference type="PROSITE" id="PS51278"/>
    </source>
</evidence>
<dbReference type="PATRIC" id="fig|465721.4.peg.2153"/>
<dbReference type="GO" id="GO:0005524">
    <property type="term" value="F:ATP binding"/>
    <property type="evidence" value="ECO:0007669"/>
    <property type="project" value="UniProtKB-KW"/>
</dbReference>
<dbReference type="CDD" id="cd00712">
    <property type="entry name" value="AsnB"/>
    <property type="match status" value="1"/>
</dbReference>
<feature type="domain" description="Glutamine amidotransferase type-2" evidence="10">
    <location>
        <begin position="2"/>
        <end position="211"/>
    </location>
</feature>
<feature type="active site" description="For GATase activity" evidence="8">
    <location>
        <position position="2"/>
    </location>
</feature>
<dbReference type="InterPro" id="IPR006426">
    <property type="entry name" value="Asn_synth_AEB"/>
</dbReference>
<keyword evidence="4 9" id="KW-0547">Nucleotide-binding</keyword>
<evidence type="ECO:0000256" key="9">
    <source>
        <dbReference type="PIRSR" id="PIRSR001589-2"/>
    </source>
</evidence>
<dbReference type="Pfam" id="PF00733">
    <property type="entry name" value="Asn_synthase"/>
    <property type="match status" value="1"/>
</dbReference>
<accession>A0A127FCR0</accession>
<evidence type="ECO:0000256" key="4">
    <source>
        <dbReference type="ARBA" id="ARBA00022741"/>
    </source>
</evidence>
<feature type="binding site" evidence="9">
    <location>
        <position position="287"/>
    </location>
    <ligand>
        <name>ATP</name>
        <dbReference type="ChEBI" id="CHEBI:30616"/>
    </ligand>
</feature>
<keyword evidence="8" id="KW-0028">Amino-acid biosynthesis</keyword>
<dbReference type="InterPro" id="IPR033738">
    <property type="entry name" value="AsnB_N"/>
</dbReference>
<comment type="catalytic activity">
    <reaction evidence="7">
        <text>L-aspartate + L-glutamine + ATP + H2O = L-asparagine + L-glutamate + AMP + diphosphate + H(+)</text>
        <dbReference type="Rhea" id="RHEA:12228"/>
        <dbReference type="ChEBI" id="CHEBI:15377"/>
        <dbReference type="ChEBI" id="CHEBI:15378"/>
        <dbReference type="ChEBI" id="CHEBI:29985"/>
        <dbReference type="ChEBI" id="CHEBI:29991"/>
        <dbReference type="ChEBI" id="CHEBI:30616"/>
        <dbReference type="ChEBI" id="CHEBI:33019"/>
        <dbReference type="ChEBI" id="CHEBI:58048"/>
        <dbReference type="ChEBI" id="CHEBI:58359"/>
        <dbReference type="ChEBI" id="CHEBI:456215"/>
        <dbReference type="EC" id="6.3.5.4"/>
    </reaction>
</comment>
<reference evidence="11 12" key="1">
    <citation type="submission" date="2015-06" db="EMBL/GenBank/DDBJ databases">
        <title>A Comprehensive Approach to Explore the Metabolic and Phylogenetic Diversity of Bacterial Steroid Degradation in the Environment: Testosterone as an Example.</title>
        <authorList>
            <person name="Yang F.-C."/>
            <person name="Chen Y.-L."/>
            <person name="Yu C.-P."/>
            <person name="Tang S.-L."/>
            <person name="Wang P.-H."/>
            <person name="Ismail W."/>
            <person name="Wang C.-H."/>
            <person name="Yang C.-Y."/>
            <person name="Chiang Y.-R."/>
        </authorList>
    </citation>
    <scope>NUCLEOTIDE SEQUENCE [LARGE SCALE GENOMIC DNA]</scope>
    <source>
        <strain evidence="11 12">DSM 18526</strain>
    </source>
</reference>
<feature type="binding site" evidence="9">
    <location>
        <position position="98"/>
    </location>
    <ligand>
        <name>L-glutamine</name>
        <dbReference type="ChEBI" id="CHEBI:58359"/>
    </ligand>
</feature>
<dbReference type="Gene3D" id="3.40.50.620">
    <property type="entry name" value="HUPs"/>
    <property type="match status" value="1"/>
</dbReference>
<keyword evidence="5 9" id="KW-0067">ATP-binding</keyword>
<dbReference type="PROSITE" id="PS51278">
    <property type="entry name" value="GATASE_TYPE_2"/>
    <property type="match status" value="1"/>
</dbReference>
<keyword evidence="6 8" id="KW-0315">Glutamine amidotransferase</keyword>
<dbReference type="Gene3D" id="3.60.20.10">
    <property type="entry name" value="Glutamine Phosphoribosylpyrophosphate, subunit 1, domain 1"/>
    <property type="match status" value="1"/>
</dbReference>
<keyword evidence="11" id="KW-0436">Ligase</keyword>
<comment type="pathway">
    <text evidence="1">Amino-acid biosynthesis; L-asparagine biosynthesis; L-asparagine from L-aspartate (L-Gln route): step 1/1.</text>
</comment>
<dbReference type="GO" id="GO:0006529">
    <property type="term" value="P:asparagine biosynthetic process"/>
    <property type="evidence" value="ECO:0007669"/>
    <property type="project" value="UniProtKB-KW"/>
</dbReference>
<gene>
    <name evidence="11" type="ORF">ACG33_10140</name>
</gene>
<dbReference type="InterPro" id="IPR017932">
    <property type="entry name" value="GATase_2_dom"/>
</dbReference>
<comment type="similarity">
    <text evidence="2">Belongs to the asparagine synthetase family.</text>
</comment>
<dbReference type="InterPro" id="IPR051786">
    <property type="entry name" value="ASN_synthetase/amidase"/>
</dbReference>
<evidence type="ECO:0000256" key="7">
    <source>
        <dbReference type="ARBA" id="ARBA00048741"/>
    </source>
</evidence>
<evidence type="ECO:0000313" key="11">
    <source>
        <dbReference type="EMBL" id="AMN47450.1"/>
    </source>
</evidence>
<keyword evidence="12" id="KW-1185">Reference proteome</keyword>
<organism evidence="11 12">
    <name type="scientific">Steroidobacter denitrificans</name>
    <dbReference type="NCBI Taxonomy" id="465721"/>
    <lineage>
        <taxon>Bacteria</taxon>
        <taxon>Pseudomonadati</taxon>
        <taxon>Pseudomonadota</taxon>
        <taxon>Gammaproteobacteria</taxon>
        <taxon>Steroidobacterales</taxon>
        <taxon>Steroidobacteraceae</taxon>
        <taxon>Steroidobacter</taxon>
    </lineage>
</organism>